<gene>
    <name evidence="1" type="ORF">SAMN06265795_1085</name>
</gene>
<name>A0A239HXP9_9BURK</name>
<evidence type="ECO:0000313" key="2">
    <source>
        <dbReference type="Proteomes" id="UP000198284"/>
    </source>
</evidence>
<proteinExistence type="predicted"/>
<accession>A0A239HXP9</accession>
<reference evidence="1 2" key="1">
    <citation type="submission" date="2017-06" db="EMBL/GenBank/DDBJ databases">
        <authorList>
            <person name="Kim H.J."/>
            <person name="Triplett B.A."/>
        </authorList>
    </citation>
    <scope>NUCLEOTIDE SEQUENCE [LARGE SCALE GENOMIC DNA]</scope>
    <source>
        <strain evidence="1 2">U15</strain>
    </source>
</reference>
<dbReference type="EMBL" id="FZOT01000008">
    <property type="protein sequence ID" value="SNS86117.1"/>
    <property type="molecule type" value="Genomic_DNA"/>
</dbReference>
<protein>
    <submittedName>
        <fullName evidence="1">Uncharacterized protein</fullName>
    </submittedName>
</protein>
<organism evidence="1 2">
    <name type="scientific">Noviherbaspirillum humi</name>
    <dbReference type="NCBI Taxonomy" id="1688639"/>
    <lineage>
        <taxon>Bacteria</taxon>
        <taxon>Pseudomonadati</taxon>
        <taxon>Pseudomonadota</taxon>
        <taxon>Betaproteobacteria</taxon>
        <taxon>Burkholderiales</taxon>
        <taxon>Oxalobacteraceae</taxon>
        <taxon>Noviherbaspirillum</taxon>
    </lineage>
</organism>
<dbReference type="Proteomes" id="UP000198284">
    <property type="component" value="Unassembled WGS sequence"/>
</dbReference>
<sequence>MAASRQRVLFLEFDGVLHPLSALHWIGMGVSLETACRQGRLFRWAWVLADMLGSHPDVSIMIHAGWRFWNSERQLAALLGPLASRYEGMVDRRFSRWQGIDDVVRCRAWKDFRILDSFTASFPPALEQLIACDAESGAYNEGVRQRLQAWLEKDHADDRLPLRG</sequence>
<dbReference type="OrthoDB" id="8773450at2"/>
<dbReference type="RefSeq" id="WP_089399786.1">
    <property type="nucleotide sequence ID" value="NZ_FZOT01000008.1"/>
</dbReference>
<keyword evidence="2" id="KW-1185">Reference proteome</keyword>
<evidence type="ECO:0000313" key="1">
    <source>
        <dbReference type="EMBL" id="SNS86117.1"/>
    </source>
</evidence>
<dbReference type="AlphaFoldDB" id="A0A239HXP9"/>
<dbReference type="Pfam" id="PF18143">
    <property type="entry name" value="HAD_SAK_2"/>
    <property type="match status" value="1"/>
</dbReference>